<sequence length="198" mass="21598">MADFLVFYLISYQADPECPTPVRRLLEGGLLDKRPDRLERIAAALRKLETEGHIKGRLQARLEGHDLSLPPVRVPGLSVPLGEEREAGPTQEDRDEGDAGPSTSRAQGRHASADIGDRGGGTNTEGGPTRQAPKTGRPRYPKKLWDVGSRPRRAQLPSASSPLNIEPRRLTDEEAEALYELILRERTGETGGPGRALA</sequence>
<name>A0ABR3VNX1_9PEZI</name>
<dbReference type="Proteomes" id="UP001586593">
    <property type="component" value="Unassembled WGS sequence"/>
</dbReference>
<accession>A0ABR3VNX1</accession>
<evidence type="ECO:0000313" key="3">
    <source>
        <dbReference type="Proteomes" id="UP001586593"/>
    </source>
</evidence>
<protein>
    <recommendedName>
        <fullName evidence="4">DUF1376 domain-containing protein</fullName>
    </recommendedName>
</protein>
<evidence type="ECO:0000313" key="2">
    <source>
        <dbReference type="EMBL" id="KAL1843612.1"/>
    </source>
</evidence>
<evidence type="ECO:0000256" key="1">
    <source>
        <dbReference type="SAM" id="MobiDB-lite"/>
    </source>
</evidence>
<organism evidence="2 3">
    <name type="scientific">Phialemonium thermophilum</name>
    <dbReference type="NCBI Taxonomy" id="223376"/>
    <lineage>
        <taxon>Eukaryota</taxon>
        <taxon>Fungi</taxon>
        <taxon>Dikarya</taxon>
        <taxon>Ascomycota</taxon>
        <taxon>Pezizomycotina</taxon>
        <taxon>Sordariomycetes</taxon>
        <taxon>Sordariomycetidae</taxon>
        <taxon>Cephalothecales</taxon>
        <taxon>Cephalothecaceae</taxon>
        <taxon>Phialemonium</taxon>
    </lineage>
</organism>
<gene>
    <name evidence="2" type="ORF">VTK73DRAFT_2810</name>
</gene>
<keyword evidence="3" id="KW-1185">Reference proteome</keyword>
<dbReference type="EMBL" id="JAZHXJ010001812">
    <property type="protein sequence ID" value="KAL1843612.1"/>
    <property type="molecule type" value="Genomic_DNA"/>
</dbReference>
<evidence type="ECO:0008006" key="4">
    <source>
        <dbReference type="Google" id="ProtNLM"/>
    </source>
</evidence>
<reference evidence="2 3" key="1">
    <citation type="journal article" date="2024" name="Commun. Biol.">
        <title>Comparative genomic analysis of thermophilic fungi reveals convergent evolutionary adaptations and gene losses.</title>
        <authorList>
            <person name="Steindorff A.S."/>
            <person name="Aguilar-Pontes M.V."/>
            <person name="Robinson A.J."/>
            <person name="Andreopoulos B."/>
            <person name="LaButti K."/>
            <person name="Kuo A."/>
            <person name="Mondo S."/>
            <person name="Riley R."/>
            <person name="Otillar R."/>
            <person name="Haridas S."/>
            <person name="Lipzen A."/>
            <person name="Grimwood J."/>
            <person name="Schmutz J."/>
            <person name="Clum A."/>
            <person name="Reid I.D."/>
            <person name="Moisan M.C."/>
            <person name="Butler G."/>
            <person name="Nguyen T.T.M."/>
            <person name="Dewar K."/>
            <person name="Conant G."/>
            <person name="Drula E."/>
            <person name="Henrissat B."/>
            <person name="Hansel C."/>
            <person name="Singer S."/>
            <person name="Hutchinson M.I."/>
            <person name="de Vries R.P."/>
            <person name="Natvig D.O."/>
            <person name="Powell A.J."/>
            <person name="Tsang A."/>
            <person name="Grigoriev I.V."/>
        </authorList>
    </citation>
    <scope>NUCLEOTIDE SEQUENCE [LARGE SCALE GENOMIC DNA]</scope>
    <source>
        <strain evidence="2 3">ATCC 24622</strain>
    </source>
</reference>
<comment type="caution">
    <text evidence="2">The sequence shown here is derived from an EMBL/GenBank/DDBJ whole genome shotgun (WGS) entry which is preliminary data.</text>
</comment>
<feature type="region of interest" description="Disordered" evidence="1">
    <location>
        <begin position="68"/>
        <end position="169"/>
    </location>
</feature>
<proteinExistence type="predicted"/>